<feature type="signal peptide" evidence="1">
    <location>
        <begin position="1"/>
        <end position="17"/>
    </location>
</feature>
<comment type="caution">
    <text evidence="3">The sequence shown here is derived from an EMBL/GenBank/DDBJ whole genome shotgun (WGS) entry which is preliminary data.</text>
</comment>
<evidence type="ECO:0000256" key="1">
    <source>
        <dbReference type="SAM" id="SignalP"/>
    </source>
</evidence>
<sequence>MKLFLLAIFTLLITVNGNVFDRHCKCKAVASKVIHISYHSWDISSCKLCSCSNAAMVNCEQACKALVESYALTGCGKLTKNTKVKYAWEANKCSSGLSKNELTCA</sequence>
<dbReference type="AlphaFoldDB" id="A0A819E3T0"/>
<feature type="chain" id="PRO_5036415429" evidence="1">
    <location>
        <begin position="18"/>
        <end position="105"/>
    </location>
</feature>
<evidence type="ECO:0000313" key="2">
    <source>
        <dbReference type="EMBL" id="CAF1360721.1"/>
    </source>
</evidence>
<accession>A0A819E3T0</accession>
<organism evidence="3 4">
    <name type="scientific">Rotaria sordida</name>
    <dbReference type="NCBI Taxonomy" id="392033"/>
    <lineage>
        <taxon>Eukaryota</taxon>
        <taxon>Metazoa</taxon>
        <taxon>Spiralia</taxon>
        <taxon>Gnathifera</taxon>
        <taxon>Rotifera</taxon>
        <taxon>Eurotatoria</taxon>
        <taxon>Bdelloidea</taxon>
        <taxon>Philodinida</taxon>
        <taxon>Philodinidae</taxon>
        <taxon>Rotaria</taxon>
    </lineage>
</organism>
<evidence type="ECO:0000313" key="3">
    <source>
        <dbReference type="EMBL" id="CAF3843868.1"/>
    </source>
</evidence>
<reference evidence="3" key="1">
    <citation type="submission" date="2021-02" db="EMBL/GenBank/DDBJ databases">
        <authorList>
            <person name="Nowell W R."/>
        </authorList>
    </citation>
    <scope>NUCLEOTIDE SEQUENCE</scope>
</reference>
<evidence type="ECO:0000313" key="4">
    <source>
        <dbReference type="Proteomes" id="UP000663836"/>
    </source>
</evidence>
<proteinExistence type="predicted"/>
<dbReference type="Proteomes" id="UP000663836">
    <property type="component" value="Unassembled WGS sequence"/>
</dbReference>
<dbReference type="EMBL" id="CAJNOT010003048">
    <property type="protein sequence ID" value="CAF1360721.1"/>
    <property type="molecule type" value="Genomic_DNA"/>
</dbReference>
<dbReference type="EMBL" id="CAJOBD010001954">
    <property type="protein sequence ID" value="CAF3843868.1"/>
    <property type="molecule type" value="Genomic_DNA"/>
</dbReference>
<dbReference type="Proteomes" id="UP000663864">
    <property type="component" value="Unassembled WGS sequence"/>
</dbReference>
<gene>
    <name evidence="3" type="ORF">JBS370_LOCUS17824</name>
    <name evidence="2" type="ORF">ZHD862_LOCUS31060</name>
</gene>
<keyword evidence="1" id="KW-0732">Signal</keyword>
<protein>
    <submittedName>
        <fullName evidence="3">Uncharacterized protein</fullName>
    </submittedName>
</protein>
<name>A0A819E3T0_9BILA</name>